<accession>A0ABS7TYK5</accession>
<evidence type="ECO:0000313" key="8">
    <source>
        <dbReference type="Proteomes" id="UP001139031"/>
    </source>
</evidence>
<dbReference type="Proteomes" id="UP001139031">
    <property type="component" value="Unassembled WGS sequence"/>
</dbReference>
<dbReference type="SUPFAM" id="SSF46626">
    <property type="entry name" value="Cytochrome c"/>
    <property type="match status" value="1"/>
</dbReference>
<dbReference type="EMBL" id="JAIRAU010000041">
    <property type="protein sequence ID" value="MBZ5713354.1"/>
    <property type="molecule type" value="Genomic_DNA"/>
</dbReference>
<keyword evidence="3 4" id="KW-0408">Iron</keyword>
<evidence type="ECO:0000256" key="2">
    <source>
        <dbReference type="ARBA" id="ARBA00022723"/>
    </source>
</evidence>
<sequence>MGALLGLALVAACEPRVELKPGDPELVRAARQIFDTRCANCHGPHGRGDGPAGRGLSPRPRDFGDPAWQASVDDDRLRRVIVGGGAAVGLSAHMQANPDLEGSPVLVGELIRLVRACAPGQDSKGMSERAGENARAAPSP</sequence>
<dbReference type="InterPro" id="IPR009056">
    <property type="entry name" value="Cyt_c-like_dom"/>
</dbReference>
<reference evidence="7" key="1">
    <citation type="submission" date="2021-08" db="EMBL/GenBank/DDBJ databases">
        <authorList>
            <person name="Stevens D.C."/>
        </authorList>
    </citation>
    <scope>NUCLEOTIDE SEQUENCE</scope>
    <source>
        <strain evidence="7">DSM 53165</strain>
    </source>
</reference>
<dbReference type="InterPro" id="IPR036909">
    <property type="entry name" value="Cyt_c-like_dom_sf"/>
</dbReference>
<name>A0ABS7TYK5_9BACT</name>
<protein>
    <submittedName>
        <fullName evidence="7">C-type cytochrome</fullName>
    </submittedName>
</protein>
<feature type="region of interest" description="Disordered" evidence="5">
    <location>
        <begin position="118"/>
        <end position="140"/>
    </location>
</feature>
<evidence type="ECO:0000256" key="5">
    <source>
        <dbReference type="SAM" id="MobiDB-lite"/>
    </source>
</evidence>
<evidence type="ECO:0000256" key="1">
    <source>
        <dbReference type="ARBA" id="ARBA00022617"/>
    </source>
</evidence>
<feature type="region of interest" description="Disordered" evidence="5">
    <location>
        <begin position="41"/>
        <end position="70"/>
    </location>
</feature>
<proteinExistence type="predicted"/>
<keyword evidence="1 4" id="KW-0349">Heme</keyword>
<gene>
    <name evidence="7" type="ORF">K7C98_29315</name>
</gene>
<dbReference type="PROSITE" id="PS51007">
    <property type="entry name" value="CYTC"/>
    <property type="match status" value="1"/>
</dbReference>
<keyword evidence="2 4" id="KW-0479">Metal-binding</keyword>
<feature type="domain" description="Cytochrome c" evidence="6">
    <location>
        <begin position="25"/>
        <end position="118"/>
    </location>
</feature>
<organism evidence="7 8">
    <name type="scientific">Nannocystis pusilla</name>
    <dbReference type="NCBI Taxonomy" id="889268"/>
    <lineage>
        <taxon>Bacteria</taxon>
        <taxon>Pseudomonadati</taxon>
        <taxon>Myxococcota</taxon>
        <taxon>Polyangia</taxon>
        <taxon>Nannocystales</taxon>
        <taxon>Nannocystaceae</taxon>
        <taxon>Nannocystis</taxon>
    </lineage>
</organism>
<evidence type="ECO:0000313" key="7">
    <source>
        <dbReference type="EMBL" id="MBZ5713354.1"/>
    </source>
</evidence>
<evidence type="ECO:0000256" key="4">
    <source>
        <dbReference type="PROSITE-ProRule" id="PRU00433"/>
    </source>
</evidence>
<keyword evidence="8" id="KW-1185">Reference proteome</keyword>
<dbReference type="RefSeq" id="WP_224195095.1">
    <property type="nucleotide sequence ID" value="NZ_JAIRAU010000041.1"/>
</dbReference>
<dbReference type="Pfam" id="PF00034">
    <property type="entry name" value="Cytochrom_C"/>
    <property type="match status" value="1"/>
</dbReference>
<evidence type="ECO:0000259" key="6">
    <source>
        <dbReference type="PROSITE" id="PS51007"/>
    </source>
</evidence>
<dbReference type="Gene3D" id="1.10.760.10">
    <property type="entry name" value="Cytochrome c-like domain"/>
    <property type="match status" value="1"/>
</dbReference>
<evidence type="ECO:0000256" key="3">
    <source>
        <dbReference type="ARBA" id="ARBA00023004"/>
    </source>
</evidence>
<comment type="caution">
    <text evidence="7">The sequence shown here is derived from an EMBL/GenBank/DDBJ whole genome shotgun (WGS) entry which is preliminary data.</text>
</comment>